<dbReference type="InterPro" id="IPR014284">
    <property type="entry name" value="RNA_pol_sigma-70_dom"/>
</dbReference>
<dbReference type="GO" id="GO:0003677">
    <property type="term" value="F:DNA binding"/>
    <property type="evidence" value="ECO:0007669"/>
    <property type="project" value="UniProtKB-KW"/>
</dbReference>
<keyword evidence="2" id="KW-0731">Sigma factor</keyword>
<dbReference type="InterPro" id="IPR013249">
    <property type="entry name" value="RNA_pol_sigma70_r4_t2"/>
</dbReference>
<comment type="caution">
    <text evidence="6">The sequence shown here is derived from an EMBL/GenBank/DDBJ whole genome shotgun (WGS) entry which is preliminary data.</text>
</comment>
<protein>
    <submittedName>
        <fullName evidence="6">Sigma-70 family RNA polymerase sigma factor</fullName>
    </submittedName>
</protein>
<reference evidence="6 7" key="1">
    <citation type="submission" date="2017-09" db="EMBL/GenBank/DDBJ databases">
        <title>Bacterial strain isolated from the female urinary microbiota.</title>
        <authorList>
            <person name="Thomas-White K."/>
            <person name="Kumar N."/>
            <person name="Forster S."/>
            <person name="Putonti C."/>
            <person name="Lawley T."/>
            <person name="Wolfe A.J."/>
        </authorList>
    </citation>
    <scope>NUCLEOTIDE SEQUENCE [LARGE SCALE GENOMIC DNA]</scope>
    <source>
        <strain evidence="6 7">UMB0204</strain>
    </source>
</reference>
<sequence>MKICLENLDAIIEKYEPLLLSMSGRFPVFDRNEAYIMARDMVFEIVRDFDPDKGKFGGYLKYRLYFYFLNECKKERVDSLNNLDKNGVELIEKIDDDNSIEDDFFKDLEIEELFKAIKTLKKQEREILYLKYDKNLPHKEIARLLNLSTKSITNYHYNIVRKLRKYFIDNDLF</sequence>
<keyword evidence="4" id="KW-0804">Transcription</keyword>
<dbReference type="Proteomes" id="UP000235658">
    <property type="component" value="Unassembled WGS sequence"/>
</dbReference>
<dbReference type="CDD" id="cd06171">
    <property type="entry name" value="Sigma70_r4"/>
    <property type="match status" value="1"/>
</dbReference>
<dbReference type="GO" id="GO:0006352">
    <property type="term" value="P:DNA-templated transcription initiation"/>
    <property type="evidence" value="ECO:0007669"/>
    <property type="project" value="InterPro"/>
</dbReference>
<dbReference type="EMBL" id="PNHP01000005">
    <property type="protein sequence ID" value="PMC81075.1"/>
    <property type="molecule type" value="Genomic_DNA"/>
</dbReference>
<evidence type="ECO:0000256" key="3">
    <source>
        <dbReference type="ARBA" id="ARBA00023125"/>
    </source>
</evidence>
<dbReference type="RefSeq" id="WP_102198369.1">
    <property type="nucleotide sequence ID" value="NZ_CAUPDS010000004.1"/>
</dbReference>
<evidence type="ECO:0000259" key="5">
    <source>
        <dbReference type="Pfam" id="PF08281"/>
    </source>
</evidence>
<keyword evidence="1" id="KW-0805">Transcription regulation</keyword>
<organism evidence="6 7">
    <name type="scientific">Anaerococcus hydrogenalis</name>
    <dbReference type="NCBI Taxonomy" id="33029"/>
    <lineage>
        <taxon>Bacteria</taxon>
        <taxon>Bacillati</taxon>
        <taxon>Bacillota</taxon>
        <taxon>Tissierellia</taxon>
        <taxon>Tissierellales</taxon>
        <taxon>Peptoniphilaceae</taxon>
        <taxon>Anaerococcus</taxon>
    </lineage>
</organism>
<proteinExistence type="predicted"/>
<dbReference type="NCBIfam" id="TIGR02937">
    <property type="entry name" value="sigma70-ECF"/>
    <property type="match status" value="1"/>
</dbReference>
<dbReference type="AlphaFoldDB" id="A0A2N6UHN9"/>
<keyword evidence="3" id="KW-0238">DNA-binding</keyword>
<dbReference type="GeneID" id="84579068"/>
<gene>
    <name evidence="6" type="ORF">CJ192_07710</name>
</gene>
<accession>A0A2N6UHN9</accession>
<dbReference type="Gene3D" id="1.20.140.160">
    <property type="match status" value="1"/>
</dbReference>
<dbReference type="GO" id="GO:0016987">
    <property type="term" value="F:sigma factor activity"/>
    <property type="evidence" value="ECO:0007669"/>
    <property type="project" value="UniProtKB-KW"/>
</dbReference>
<dbReference type="SUPFAM" id="SSF88659">
    <property type="entry name" value="Sigma3 and sigma4 domains of RNA polymerase sigma factors"/>
    <property type="match status" value="1"/>
</dbReference>
<evidence type="ECO:0000313" key="6">
    <source>
        <dbReference type="EMBL" id="PMC81075.1"/>
    </source>
</evidence>
<dbReference type="Pfam" id="PF08281">
    <property type="entry name" value="Sigma70_r4_2"/>
    <property type="match status" value="1"/>
</dbReference>
<evidence type="ECO:0000256" key="2">
    <source>
        <dbReference type="ARBA" id="ARBA00023082"/>
    </source>
</evidence>
<evidence type="ECO:0000313" key="7">
    <source>
        <dbReference type="Proteomes" id="UP000235658"/>
    </source>
</evidence>
<feature type="domain" description="RNA polymerase sigma factor 70 region 4 type 2" evidence="5">
    <location>
        <begin position="111"/>
        <end position="163"/>
    </location>
</feature>
<name>A0A2N6UHN9_9FIRM</name>
<evidence type="ECO:0000256" key="4">
    <source>
        <dbReference type="ARBA" id="ARBA00023163"/>
    </source>
</evidence>
<dbReference type="InterPro" id="IPR013324">
    <property type="entry name" value="RNA_pol_sigma_r3/r4-like"/>
</dbReference>
<dbReference type="PANTHER" id="PTHR30385">
    <property type="entry name" value="SIGMA FACTOR F FLAGELLAR"/>
    <property type="match status" value="1"/>
</dbReference>
<evidence type="ECO:0000256" key="1">
    <source>
        <dbReference type="ARBA" id="ARBA00023015"/>
    </source>
</evidence>